<keyword evidence="6" id="KW-1185">Reference proteome</keyword>
<dbReference type="Pfam" id="PF13377">
    <property type="entry name" value="Peripla_BP_3"/>
    <property type="match status" value="1"/>
</dbReference>
<proteinExistence type="predicted"/>
<dbReference type="Proteomes" id="UP001357452">
    <property type="component" value="Unassembled WGS sequence"/>
</dbReference>
<evidence type="ECO:0000256" key="1">
    <source>
        <dbReference type="ARBA" id="ARBA00023015"/>
    </source>
</evidence>
<gene>
    <name evidence="5" type="ORF">V2H41_12475</name>
</gene>
<evidence type="ECO:0000313" key="5">
    <source>
        <dbReference type="EMBL" id="MEE6188087.1"/>
    </source>
</evidence>
<dbReference type="PROSITE" id="PS50932">
    <property type="entry name" value="HTH_LACI_2"/>
    <property type="match status" value="1"/>
</dbReference>
<dbReference type="EMBL" id="JAZGLY010000008">
    <property type="protein sequence ID" value="MEE6188087.1"/>
    <property type="molecule type" value="Genomic_DNA"/>
</dbReference>
<protein>
    <submittedName>
        <fullName evidence="5">LacI family DNA-binding transcriptional regulator</fullName>
    </submittedName>
</protein>
<dbReference type="SUPFAM" id="SSF53822">
    <property type="entry name" value="Periplasmic binding protein-like I"/>
    <property type="match status" value="1"/>
</dbReference>
<keyword evidence="3" id="KW-0804">Transcription</keyword>
<dbReference type="InterPro" id="IPR028082">
    <property type="entry name" value="Peripla_BP_I"/>
</dbReference>
<feature type="domain" description="HTH lacI-type" evidence="4">
    <location>
        <begin position="5"/>
        <end position="62"/>
    </location>
</feature>
<dbReference type="InterPro" id="IPR000843">
    <property type="entry name" value="HTH_LacI"/>
</dbReference>
<dbReference type="GO" id="GO:0003677">
    <property type="term" value="F:DNA binding"/>
    <property type="evidence" value="ECO:0007669"/>
    <property type="project" value="UniProtKB-KW"/>
</dbReference>
<dbReference type="SMART" id="SM00354">
    <property type="entry name" value="HTH_LACI"/>
    <property type="match status" value="1"/>
</dbReference>
<evidence type="ECO:0000259" key="4">
    <source>
        <dbReference type="PROSITE" id="PS50932"/>
    </source>
</evidence>
<reference evidence="5 6" key="1">
    <citation type="submission" date="2024-01" db="EMBL/GenBank/DDBJ databases">
        <title>Niabella digestum sp. nov., isolated from waste digestion system.</title>
        <authorList>
            <person name="Zhang L."/>
        </authorList>
    </citation>
    <scope>NUCLEOTIDE SEQUENCE [LARGE SCALE GENOMIC DNA]</scope>
    <source>
        <strain evidence="5 6">A18</strain>
    </source>
</reference>
<dbReference type="RefSeq" id="WP_330975489.1">
    <property type="nucleotide sequence ID" value="NZ_JAZGLY010000008.1"/>
</dbReference>
<organism evidence="5 6">
    <name type="scientific">Niabella digestorum</name>
    <dbReference type="NCBI Taxonomy" id="3117701"/>
    <lineage>
        <taxon>Bacteria</taxon>
        <taxon>Pseudomonadati</taxon>
        <taxon>Bacteroidota</taxon>
        <taxon>Chitinophagia</taxon>
        <taxon>Chitinophagales</taxon>
        <taxon>Chitinophagaceae</taxon>
        <taxon>Niabella</taxon>
    </lineage>
</organism>
<sequence length="348" mass="38685">MKKRVSIKDIAEKVGVSTALVSYVLNGKEREARVGQEIAKKIRKVAADLNYQPNLIARGLKFGRTNTLGLIVADISNPFFATLARSIELEAQKNGYTVLFGSSDEQLDKSQNLINTFLSRQVDGLIITPVAGSQSQIEELKTKGIPFVLMDRGFSDLETSVVVTDNHEAMYSAVKLLTDNGYRKIGMIAYDTPLTHMQDRIKGYKDALKDAGIRFQSKWLKKVPFEDYKERVARAVLQLIDKKSQPVDALVFATNSISVQALKIIHAQKLVVPDDLGIISFDESDAFEFFYTSITYIKQNLNEISKKAVQTLLKNINSVTPKVERVIVPSTIVVGVSSGKKLKEKVVV</sequence>
<dbReference type="PANTHER" id="PTHR30146">
    <property type="entry name" value="LACI-RELATED TRANSCRIPTIONAL REPRESSOR"/>
    <property type="match status" value="1"/>
</dbReference>
<accession>A0ABU7RK14</accession>
<name>A0ABU7RK14_9BACT</name>
<evidence type="ECO:0000313" key="6">
    <source>
        <dbReference type="Proteomes" id="UP001357452"/>
    </source>
</evidence>
<dbReference type="InterPro" id="IPR010982">
    <property type="entry name" value="Lambda_DNA-bd_dom_sf"/>
</dbReference>
<keyword evidence="1" id="KW-0805">Transcription regulation</keyword>
<dbReference type="CDD" id="cd19977">
    <property type="entry name" value="PBP1_EndR-like"/>
    <property type="match status" value="1"/>
</dbReference>
<dbReference type="Gene3D" id="1.10.260.40">
    <property type="entry name" value="lambda repressor-like DNA-binding domains"/>
    <property type="match status" value="1"/>
</dbReference>
<dbReference type="PANTHER" id="PTHR30146:SF109">
    <property type="entry name" value="HTH-TYPE TRANSCRIPTIONAL REGULATOR GALS"/>
    <property type="match status" value="1"/>
</dbReference>
<dbReference type="SUPFAM" id="SSF47413">
    <property type="entry name" value="lambda repressor-like DNA-binding domains"/>
    <property type="match status" value="1"/>
</dbReference>
<evidence type="ECO:0000256" key="2">
    <source>
        <dbReference type="ARBA" id="ARBA00023125"/>
    </source>
</evidence>
<evidence type="ECO:0000256" key="3">
    <source>
        <dbReference type="ARBA" id="ARBA00023163"/>
    </source>
</evidence>
<comment type="caution">
    <text evidence="5">The sequence shown here is derived from an EMBL/GenBank/DDBJ whole genome shotgun (WGS) entry which is preliminary data.</text>
</comment>
<dbReference type="Pfam" id="PF00356">
    <property type="entry name" value="LacI"/>
    <property type="match status" value="1"/>
</dbReference>
<dbReference type="CDD" id="cd01392">
    <property type="entry name" value="HTH_LacI"/>
    <property type="match status" value="1"/>
</dbReference>
<dbReference type="InterPro" id="IPR046335">
    <property type="entry name" value="LacI/GalR-like_sensor"/>
</dbReference>
<keyword evidence="2 5" id="KW-0238">DNA-binding</keyword>
<dbReference type="Gene3D" id="3.40.50.2300">
    <property type="match status" value="2"/>
</dbReference>